<dbReference type="EMBL" id="BOOY01000039">
    <property type="protein sequence ID" value="GIJ06186.1"/>
    <property type="molecule type" value="Genomic_DNA"/>
</dbReference>
<dbReference type="RefSeq" id="WP_203941374.1">
    <property type="nucleotide sequence ID" value="NZ_BAAAGJ010000014.1"/>
</dbReference>
<evidence type="ECO:0000313" key="4">
    <source>
        <dbReference type="EMBL" id="GIJ06186.1"/>
    </source>
</evidence>
<gene>
    <name evidence="4" type="ORF">Sya03_55380</name>
</gene>
<dbReference type="Pfam" id="PF08044">
    <property type="entry name" value="DUF1707"/>
    <property type="match status" value="1"/>
</dbReference>
<feature type="region of interest" description="Disordered" evidence="1">
    <location>
        <begin position="63"/>
        <end position="86"/>
    </location>
</feature>
<keyword evidence="2" id="KW-1133">Transmembrane helix</keyword>
<feature type="transmembrane region" description="Helical" evidence="2">
    <location>
        <begin position="104"/>
        <end position="126"/>
    </location>
</feature>
<keyword evidence="5" id="KW-1185">Reference proteome</keyword>
<protein>
    <recommendedName>
        <fullName evidence="3">DUF1707 domain-containing protein</fullName>
    </recommendedName>
</protein>
<comment type="caution">
    <text evidence="4">The sequence shown here is derived from an EMBL/GenBank/DDBJ whole genome shotgun (WGS) entry which is preliminary data.</text>
</comment>
<keyword evidence="2" id="KW-0472">Membrane</keyword>
<evidence type="ECO:0000259" key="3">
    <source>
        <dbReference type="Pfam" id="PF08044"/>
    </source>
</evidence>
<proteinExistence type="predicted"/>
<dbReference type="Proteomes" id="UP000652013">
    <property type="component" value="Unassembled WGS sequence"/>
</dbReference>
<keyword evidence="2" id="KW-0812">Transmembrane</keyword>
<evidence type="ECO:0000256" key="1">
    <source>
        <dbReference type="SAM" id="MobiDB-lite"/>
    </source>
</evidence>
<feature type="domain" description="DUF1707" evidence="3">
    <location>
        <begin position="12"/>
        <end position="64"/>
    </location>
</feature>
<sequence length="141" mass="14815">MTGAGDTEPTDLRIGVPERQLAIEALESHLTAQRLDPAEFEQRVDACDRARTRAELLRVFADLPAPHPPLPPAVPPPAEPDDDDIPPAAVAGCLTLGLGIPVAVVFGIVYGAWWTLAVPVAVTVVMSYAEHLRGPRGGAAG</sequence>
<dbReference type="AlphaFoldDB" id="A0A8J3YCJ7"/>
<accession>A0A8J3YCJ7</accession>
<dbReference type="InterPro" id="IPR012551">
    <property type="entry name" value="DUF1707_SHOCT-like"/>
</dbReference>
<feature type="compositionally biased region" description="Pro residues" evidence="1">
    <location>
        <begin position="65"/>
        <end position="78"/>
    </location>
</feature>
<reference evidence="4" key="1">
    <citation type="submission" date="2021-01" db="EMBL/GenBank/DDBJ databases">
        <title>Whole genome shotgun sequence of Spirilliplanes yamanashiensis NBRC 15828.</title>
        <authorList>
            <person name="Komaki H."/>
            <person name="Tamura T."/>
        </authorList>
    </citation>
    <scope>NUCLEOTIDE SEQUENCE</scope>
    <source>
        <strain evidence="4">NBRC 15828</strain>
    </source>
</reference>
<evidence type="ECO:0000313" key="5">
    <source>
        <dbReference type="Proteomes" id="UP000652013"/>
    </source>
</evidence>
<organism evidence="4 5">
    <name type="scientific">Spirilliplanes yamanashiensis</name>
    <dbReference type="NCBI Taxonomy" id="42233"/>
    <lineage>
        <taxon>Bacteria</taxon>
        <taxon>Bacillati</taxon>
        <taxon>Actinomycetota</taxon>
        <taxon>Actinomycetes</taxon>
        <taxon>Micromonosporales</taxon>
        <taxon>Micromonosporaceae</taxon>
        <taxon>Spirilliplanes</taxon>
    </lineage>
</organism>
<name>A0A8J3YCJ7_9ACTN</name>
<evidence type="ECO:0000256" key="2">
    <source>
        <dbReference type="SAM" id="Phobius"/>
    </source>
</evidence>